<reference evidence="2 5" key="3">
    <citation type="submission" date="2018-06" db="EMBL/GenBank/DDBJ databases">
        <authorList>
            <consortium name="Pathogen Informatics"/>
            <person name="Doyle S."/>
        </authorList>
    </citation>
    <scope>NUCLEOTIDE SEQUENCE [LARGE SCALE GENOMIC DNA]</scope>
    <source>
        <strain evidence="2 5">NCTC12957</strain>
    </source>
</reference>
<protein>
    <recommendedName>
        <fullName evidence="7">Immunity protein 50</fullName>
    </recommendedName>
</protein>
<dbReference type="Proteomes" id="UP000186437">
    <property type="component" value="Unassembled WGS sequence"/>
</dbReference>
<evidence type="ECO:0008006" key="7">
    <source>
        <dbReference type="Google" id="ProtNLM"/>
    </source>
</evidence>
<dbReference type="EMBL" id="UHEN01000001">
    <property type="protein sequence ID" value="SUN07794.1"/>
    <property type="molecule type" value="Genomic_DNA"/>
</dbReference>
<accession>A0A1Q8E6I1</accession>
<dbReference type="Proteomes" id="UP000297747">
    <property type="component" value="Unassembled WGS sequence"/>
</dbReference>
<proteinExistence type="predicted"/>
<dbReference type="Proteomes" id="UP000255213">
    <property type="component" value="Unassembled WGS sequence"/>
</dbReference>
<name>A0A1Q8E6I1_STRAI</name>
<evidence type="ECO:0000313" key="6">
    <source>
        <dbReference type="Proteomes" id="UP000297747"/>
    </source>
</evidence>
<keyword evidence="4" id="KW-1185">Reference proteome</keyword>
<dbReference type="InterPro" id="IPR028957">
    <property type="entry name" value="Imm50"/>
</dbReference>
<dbReference type="EMBL" id="MSJL01000087">
    <property type="protein sequence ID" value="OLF47400.1"/>
    <property type="molecule type" value="Genomic_DNA"/>
</dbReference>
<evidence type="ECO:0000313" key="5">
    <source>
        <dbReference type="Proteomes" id="UP000255213"/>
    </source>
</evidence>
<sequence>MWYDNIENTQFLLTLYNDIPKLENIEIIEIKTWSRGQRIDLIFDIASAVDIVPPKWKLQGYTHARLRMTFFNVRESNIVITGDNLKVDADIKEDKYIYFNGSNFSTNISIIADSVYLQSIEGFKKPNKKTIDF</sequence>
<evidence type="ECO:0000313" key="3">
    <source>
        <dbReference type="EMBL" id="TFU29004.1"/>
    </source>
</evidence>
<reference evidence="3 6" key="4">
    <citation type="submission" date="2019-03" db="EMBL/GenBank/DDBJ databases">
        <title>Diversity of the mouse oral microbiome.</title>
        <authorList>
            <person name="Joseph S."/>
            <person name="Aduse-Opoku J."/>
            <person name="Curtis M."/>
            <person name="Wade W."/>
            <person name="Hashim A."/>
        </authorList>
    </citation>
    <scope>NUCLEOTIDE SEQUENCE [LARGE SCALE GENOMIC DNA]</scope>
    <source>
        <strain evidence="3 6">HT4</strain>
    </source>
</reference>
<dbReference type="OrthoDB" id="2867502at2"/>
<evidence type="ECO:0000313" key="4">
    <source>
        <dbReference type="Proteomes" id="UP000186437"/>
    </source>
</evidence>
<evidence type="ECO:0000313" key="2">
    <source>
        <dbReference type="EMBL" id="SUN07794.1"/>
    </source>
</evidence>
<reference evidence="1" key="2">
    <citation type="submission" date="2016-12" db="EMBL/GenBank/DDBJ databases">
        <authorList>
            <person name="Song W.-J."/>
            <person name="Kurnit D.M."/>
        </authorList>
    </citation>
    <scope>NUCLEOTIDE SEQUENCE [LARGE SCALE GENOMIC DNA]</scope>
    <source>
        <strain evidence="1">ATCC 51725</strain>
    </source>
</reference>
<evidence type="ECO:0000313" key="1">
    <source>
        <dbReference type="EMBL" id="OLF47400.1"/>
    </source>
</evidence>
<dbReference type="AlphaFoldDB" id="A0A1Q8E6I1"/>
<dbReference type="Pfam" id="PF15594">
    <property type="entry name" value="Imm50"/>
    <property type="match status" value="1"/>
</dbReference>
<organism evidence="1 4">
    <name type="scientific">Streptococcus acidominimus</name>
    <dbReference type="NCBI Taxonomy" id="1326"/>
    <lineage>
        <taxon>Bacteria</taxon>
        <taxon>Bacillati</taxon>
        <taxon>Bacillota</taxon>
        <taxon>Bacilli</taxon>
        <taxon>Lactobacillales</taxon>
        <taxon>Streptococcaceae</taxon>
        <taxon>Streptococcus</taxon>
    </lineage>
</organism>
<reference evidence="4" key="1">
    <citation type="submission" date="2016-12" db="EMBL/GenBank/DDBJ databases">
        <authorList>
            <person name="Gulvik C.A."/>
        </authorList>
    </citation>
    <scope>NUCLEOTIDE SEQUENCE [LARGE SCALE GENOMIC DNA]</scope>
    <source>
        <strain evidence="4">ATCC 51725</strain>
    </source>
</reference>
<gene>
    <name evidence="1" type="ORF">BU200_10230</name>
    <name evidence="3" type="ORF">E4U01_10525</name>
    <name evidence="2" type="ORF">NCTC12957_01404</name>
</gene>
<dbReference type="EMBL" id="SPQA01000106">
    <property type="protein sequence ID" value="TFU29004.1"/>
    <property type="molecule type" value="Genomic_DNA"/>
</dbReference>
<dbReference type="RefSeq" id="WP_075100027.1">
    <property type="nucleotide sequence ID" value="NZ_CAKOCW010000126.1"/>
</dbReference>